<dbReference type="AlphaFoldDB" id="A0AAV4QXS1"/>
<keyword evidence="3" id="KW-1185">Reference proteome</keyword>
<evidence type="ECO:0000256" key="1">
    <source>
        <dbReference type="SAM" id="MobiDB-lite"/>
    </source>
</evidence>
<evidence type="ECO:0000313" key="2">
    <source>
        <dbReference type="EMBL" id="GIY12920.1"/>
    </source>
</evidence>
<dbReference type="EMBL" id="BPLR01006866">
    <property type="protein sequence ID" value="GIY12920.1"/>
    <property type="molecule type" value="Genomic_DNA"/>
</dbReference>
<sequence>MPRILKSNPLQKKERKRDRESNTTTIIERKGKEKKKEERKKKNFSFLTLFPQGISLKEYHSIPFCCDDVKGKKRFGMDTVHAVEKP</sequence>
<organism evidence="2 3">
    <name type="scientific">Caerostris extrusa</name>
    <name type="common">Bark spider</name>
    <name type="synonym">Caerostris bankana</name>
    <dbReference type="NCBI Taxonomy" id="172846"/>
    <lineage>
        <taxon>Eukaryota</taxon>
        <taxon>Metazoa</taxon>
        <taxon>Ecdysozoa</taxon>
        <taxon>Arthropoda</taxon>
        <taxon>Chelicerata</taxon>
        <taxon>Arachnida</taxon>
        <taxon>Araneae</taxon>
        <taxon>Araneomorphae</taxon>
        <taxon>Entelegynae</taxon>
        <taxon>Araneoidea</taxon>
        <taxon>Araneidae</taxon>
        <taxon>Caerostris</taxon>
    </lineage>
</organism>
<reference evidence="2 3" key="1">
    <citation type="submission" date="2021-06" db="EMBL/GenBank/DDBJ databases">
        <title>Caerostris extrusa draft genome.</title>
        <authorList>
            <person name="Kono N."/>
            <person name="Arakawa K."/>
        </authorList>
    </citation>
    <scope>NUCLEOTIDE SEQUENCE [LARGE SCALE GENOMIC DNA]</scope>
</reference>
<dbReference type="Proteomes" id="UP001054945">
    <property type="component" value="Unassembled WGS sequence"/>
</dbReference>
<name>A0AAV4QXS1_CAEEX</name>
<gene>
    <name evidence="2" type="ORF">CEXT_113691</name>
</gene>
<feature type="compositionally biased region" description="Basic and acidic residues" evidence="1">
    <location>
        <begin position="17"/>
        <end position="36"/>
    </location>
</feature>
<evidence type="ECO:0000313" key="3">
    <source>
        <dbReference type="Proteomes" id="UP001054945"/>
    </source>
</evidence>
<comment type="caution">
    <text evidence="2">The sequence shown here is derived from an EMBL/GenBank/DDBJ whole genome shotgun (WGS) entry which is preliminary data.</text>
</comment>
<feature type="region of interest" description="Disordered" evidence="1">
    <location>
        <begin position="1"/>
        <end position="38"/>
    </location>
</feature>
<proteinExistence type="predicted"/>
<accession>A0AAV4QXS1</accession>
<protein>
    <submittedName>
        <fullName evidence="2">Uncharacterized protein</fullName>
    </submittedName>
</protein>